<dbReference type="PANTHER" id="PTHR43581:SF2">
    <property type="entry name" value="EXCINUCLEASE ATPASE SUBUNIT"/>
    <property type="match status" value="1"/>
</dbReference>
<feature type="domain" description="Rad50/SbcC-type AAA" evidence="2">
    <location>
        <begin position="5"/>
        <end position="117"/>
    </location>
</feature>
<evidence type="ECO:0000313" key="4">
    <source>
        <dbReference type="Proteomes" id="UP000193664"/>
    </source>
</evidence>
<dbReference type="Pfam" id="PF13175">
    <property type="entry name" value="AAA_15"/>
    <property type="match status" value="1"/>
</dbReference>
<sequence length="562" mass="63886">MYVKKLKLANFKSFKGENNIFEFSPHINYFVGNNNAGKSTVIEALEFMSSPRADGETYKNAQCENQPCYVELTLAGNDIEDQLDKSNVTAAKAKTIKKCLITKQNEQYLIVRRDLSDYKTVKFLCKDTETEESSFENVTGIDKPFTTFFSPTVFHATDTPDDVLDFGTRKILGTLIGAKTKDLASSLEWKQFLQSYDDVFSATGSYSEMLKELNKSLSEYTREQFPSVTVSFAFDKPEASSFIKMGKTRVDDGVETDLDQKGTGLQRAVAFAALREYAHVIGDHTQDDSKTNADNLFLCVDEPEIWMHPKAQKQLAKTLVTISETNQVWISTHSPYILQGAFVSSDQNTENPVNLLVFSDNHDAPNRVQKSTNFGKLHPGTPSLAEITYEAFQIPTIEYCMELFESLCIYESTMNTRNGSKDSLKIDSIDDILKSSSFKLPKEYIICKKRFDSRAHKKSGWKNPITNEILPLYVRNINDHPESISEKAQAIDYFTKHNNKYLGGDPVPPEALSELEKIDNTYTEEDLEKAIEILLWAIPRCQELIQEEYWTWDFKAKDLIKN</sequence>
<dbReference type="GO" id="GO:0016887">
    <property type="term" value="F:ATP hydrolysis activity"/>
    <property type="evidence" value="ECO:0007669"/>
    <property type="project" value="InterPro"/>
</dbReference>
<dbReference type="AlphaFoldDB" id="A0A1X2ZHN9"/>
<dbReference type="InterPro" id="IPR051396">
    <property type="entry name" value="Bact_Antivir_Def_Nuclease"/>
</dbReference>
<dbReference type="InterPro" id="IPR041685">
    <property type="entry name" value="AAA_GajA/Old/RecF-like"/>
</dbReference>
<dbReference type="InterPro" id="IPR027417">
    <property type="entry name" value="P-loop_NTPase"/>
</dbReference>
<protein>
    <submittedName>
        <fullName evidence="3">AAA ATPase domain-containing protein</fullName>
    </submittedName>
</protein>
<proteinExistence type="predicted"/>
<dbReference type="SUPFAM" id="SSF52540">
    <property type="entry name" value="P-loop containing nucleoside triphosphate hydrolases"/>
    <property type="match status" value="1"/>
</dbReference>
<evidence type="ECO:0000259" key="1">
    <source>
        <dbReference type="Pfam" id="PF13175"/>
    </source>
</evidence>
<dbReference type="PANTHER" id="PTHR43581">
    <property type="entry name" value="ATP/GTP PHOSPHATASE"/>
    <property type="match status" value="1"/>
</dbReference>
<reference evidence="3 4" key="1">
    <citation type="journal article" date="2016" name="Sci. Rep.">
        <title>Evaluation of genetic diversity among strains of the human gut commensal Bifidobacterium adolescentis.</title>
        <authorList>
            <person name="Duranti S."/>
            <person name="Milani C."/>
            <person name="Lugli G.A."/>
            <person name="Mancabelli L."/>
            <person name="Turroni F."/>
            <person name="Ferrario C."/>
            <person name="Mangifesta M."/>
            <person name="Viappiani A."/>
            <person name="Sanchez B."/>
            <person name="Margolles A."/>
            <person name="van Sinderen D."/>
            <person name="Ventura M."/>
        </authorList>
    </citation>
    <scope>NUCLEOTIDE SEQUENCE [LARGE SCALE GENOMIC DNA]</scope>
    <source>
        <strain evidence="3 4">AD2-8</strain>
    </source>
</reference>
<name>A0A1X2ZHN9_BIFAD</name>
<evidence type="ECO:0000259" key="2">
    <source>
        <dbReference type="Pfam" id="PF13476"/>
    </source>
</evidence>
<dbReference type="GO" id="GO:0006302">
    <property type="term" value="P:double-strand break repair"/>
    <property type="evidence" value="ECO:0007669"/>
    <property type="project" value="InterPro"/>
</dbReference>
<dbReference type="RefSeq" id="WP_085408470.1">
    <property type="nucleotide sequence ID" value="NZ_LNKF01000004.1"/>
</dbReference>
<evidence type="ECO:0000313" key="3">
    <source>
        <dbReference type="EMBL" id="OSG93874.1"/>
    </source>
</evidence>
<accession>A0A1X2ZHN9</accession>
<dbReference type="Gene3D" id="3.40.50.300">
    <property type="entry name" value="P-loop containing nucleotide triphosphate hydrolases"/>
    <property type="match status" value="1"/>
</dbReference>
<feature type="domain" description="Endonuclease GajA/Old nuclease/RecF-like AAA" evidence="1">
    <location>
        <begin position="172"/>
        <end position="337"/>
    </location>
</feature>
<dbReference type="Proteomes" id="UP000193664">
    <property type="component" value="Unassembled WGS sequence"/>
</dbReference>
<organism evidence="3 4">
    <name type="scientific">Bifidobacterium adolescentis</name>
    <dbReference type="NCBI Taxonomy" id="1680"/>
    <lineage>
        <taxon>Bacteria</taxon>
        <taxon>Bacillati</taxon>
        <taxon>Actinomycetota</taxon>
        <taxon>Actinomycetes</taxon>
        <taxon>Bifidobacteriales</taxon>
        <taxon>Bifidobacteriaceae</taxon>
        <taxon>Bifidobacterium</taxon>
    </lineage>
</organism>
<gene>
    <name evidence="3" type="ORF">AD0028_1241</name>
</gene>
<dbReference type="EMBL" id="LNKF01000004">
    <property type="protein sequence ID" value="OSG93874.1"/>
    <property type="molecule type" value="Genomic_DNA"/>
</dbReference>
<comment type="caution">
    <text evidence="3">The sequence shown here is derived from an EMBL/GenBank/DDBJ whole genome shotgun (WGS) entry which is preliminary data.</text>
</comment>
<dbReference type="Pfam" id="PF13476">
    <property type="entry name" value="AAA_23"/>
    <property type="match status" value="1"/>
</dbReference>
<dbReference type="InterPro" id="IPR038729">
    <property type="entry name" value="Rad50/SbcC_AAA"/>
</dbReference>